<evidence type="ECO:0000313" key="5">
    <source>
        <dbReference type="Proteomes" id="UP001291623"/>
    </source>
</evidence>
<evidence type="ECO:0000259" key="3">
    <source>
        <dbReference type="PROSITE" id="PS50157"/>
    </source>
</evidence>
<dbReference type="PROSITE" id="PS00028">
    <property type="entry name" value="ZINC_FINGER_C2H2_1"/>
    <property type="match status" value="2"/>
</dbReference>
<protein>
    <recommendedName>
        <fullName evidence="3">C2H2-type domain-containing protein</fullName>
    </recommendedName>
</protein>
<feature type="compositionally biased region" description="Polar residues" evidence="2">
    <location>
        <begin position="95"/>
        <end position="106"/>
    </location>
</feature>
<organism evidence="4 5">
    <name type="scientific">Anisodus tanguticus</name>
    <dbReference type="NCBI Taxonomy" id="243964"/>
    <lineage>
        <taxon>Eukaryota</taxon>
        <taxon>Viridiplantae</taxon>
        <taxon>Streptophyta</taxon>
        <taxon>Embryophyta</taxon>
        <taxon>Tracheophyta</taxon>
        <taxon>Spermatophyta</taxon>
        <taxon>Magnoliopsida</taxon>
        <taxon>eudicotyledons</taxon>
        <taxon>Gunneridae</taxon>
        <taxon>Pentapetalae</taxon>
        <taxon>asterids</taxon>
        <taxon>lamiids</taxon>
        <taxon>Solanales</taxon>
        <taxon>Solanaceae</taxon>
        <taxon>Solanoideae</taxon>
        <taxon>Hyoscyameae</taxon>
        <taxon>Anisodus</taxon>
    </lineage>
</organism>
<feature type="domain" description="C2H2-type" evidence="3">
    <location>
        <begin position="441"/>
        <end position="469"/>
    </location>
</feature>
<keyword evidence="1" id="KW-0863">Zinc-finger</keyword>
<dbReference type="InterPro" id="IPR013087">
    <property type="entry name" value="Znf_C2H2_type"/>
</dbReference>
<dbReference type="PROSITE" id="PS50157">
    <property type="entry name" value="ZINC_FINGER_C2H2_2"/>
    <property type="match status" value="2"/>
</dbReference>
<gene>
    <name evidence="4" type="ORF">RND71_016509</name>
</gene>
<dbReference type="PANTHER" id="PTHR37701">
    <property type="entry name" value="METHYL-CPG-BINDING DOMAIN-CONTAINING PROTEIN 8"/>
    <property type="match status" value="1"/>
</dbReference>
<feature type="domain" description="C2H2-type" evidence="3">
    <location>
        <begin position="487"/>
        <end position="514"/>
    </location>
</feature>
<comment type="caution">
    <text evidence="4">The sequence shown here is derived from an EMBL/GenBank/DDBJ whole genome shotgun (WGS) entry which is preliminary data.</text>
</comment>
<proteinExistence type="predicted"/>
<keyword evidence="1" id="KW-0479">Metal-binding</keyword>
<dbReference type="Proteomes" id="UP001291623">
    <property type="component" value="Unassembled WGS sequence"/>
</dbReference>
<feature type="region of interest" description="Disordered" evidence="2">
    <location>
        <begin position="82"/>
        <end position="106"/>
    </location>
</feature>
<sequence>MASVTVTDVTPLQAESIPTVDLRLLSQSELYTLSLCSPSAFNPRGDDDVIIPKIDRSVFNESAGSRKQTYSRLRLAPAASSAASSSALRSRTPHLRNSYNPSLNNGTEISESSQIVTLLKQLFGSGSGKTDTNPNPNPVNLIPIRVDYSNSLPDTNPNPNPVNLIPIRVDYSNSLPVHVPVLVPELANVGSIGEKRKRGRGRPRKNEYIGGVGEVRVKEDVGNAEVKDIVIYQNVDDTDDMDKEILNKDGERVELAGLGALEDPFGGELRRRTKGLGSGEELLGFLGRLNGQWGSTRKKRRIVDAGEFGSTLPKGWKLLLSIRRKGGHVWLHCRRYIRWPKTFEFLSPNGRQFDTCKEVSSYLLFLRGERNENPPVYAKSSGTVEITNVHALVSTSDLKVQDGGQKENPLFHNSSPANGHGELQVLLNFGELSEVQVGDLLHCDKCNVTFNNKDDLLQHQLSSHQRKRSKNGGQSITDGVIIKDRKFECQFCHKTFEERHRYNGHVGNHVKKQVKIAARSLPIKMGECVEPVVASGAMLREPIMQDSVVSPRDLTENAGVSADDGDNPAPPSKIQEEDHMEIDDKLEGLGEATDTAPDKTTLCSEVVMLNNNGTPCDSLISGIVAEGSNKGCHNQEGSSESCSPISLNEKTCMDKSKVIYCSNIEDPKQEGLLCSNSIVVDSCGVSVEDGKFFPTVNESKLESDGFVDTESTTALCSNVSLLDENSLISARQVPRTEDHSGKNIDVLNNRGLKSSTGNPSCDKEGSTVDYVGVLSGCIGEQKRSSMMSNVENDECGSLVDSNDNKLIMKEDSCSFVPHPDKHVNTAERDVTDVSACFLEEPGQQKGDKSGLLSLACDKNSEVEAHFFNDPKTSTDEPKICELQSVSSNIVGFASSNNYAVQKADASDIEKENGLAFCSFFPATNVRASCAEDHDTKVYQSTMEVNDPQRGASALFSSTNVPEASTKEYTMNRSYINSMNESKFDGLENSRHHDLNVIFGNSHVDLGANLKCTTFQLGMEETYGVQDNLHRRLETDKQGEVGIDLSDSTFKGKTGDFGSNFNTAFHNQLWDENKIDEVDEPGKKIISGFGCGDAKPNENVMAGSIWRTGVENAMQGGSADSSTSVAQSSNCFQTYDVMSDKVQGLFGENEKYDGNTGFDGLRSDRTEPVEYSFMGTQSLNSLQEEPRVLPYDVDIDQGFNSSFWLGKDDLMPNLAGRNQVTLVCVWCRNEFYQEPNQLGAEAGSIGSMCPTCSGRISGQFSFM</sequence>
<accession>A0AAE1S9Z3</accession>
<reference evidence="4" key="1">
    <citation type="submission" date="2023-12" db="EMBL/GenBank/DDBJ databases">
        <title>Genome assembly of Anisodus tanguticus.</title>
        <authorList>
            <person name="Wang Y.-J."/>
        </authorList>
    </citation>
    <scope>NUCLEOTIDE SEQUENCE</scope>
    <source>
        <strain evidence="4">KB-2021</strain>
        <tissue evidence="4">Leaf</tissue>
    </source>
</reference>
<feature type="region of interest" description="Disordered" evidence="2">
    <location>
        <begin position="732"/>
        <end position="763"/>
    </location>
</feature>
<dbReference type="InterPro" id="IPR037472">
    <property type="entry name" value="MBD8"/>
</dbReference>
<feature type="region of interest" description="Disordered" evidence="2">
    <location>
        <begin position="549"/>
        <end position="577"/>
    </location>
</feature>
<dbReference type="PANTHER" id="PTHR37701:SF17">
    <property type="entry name" value="METHYL BINDING DOMAIN117"/>
    <property type="match status" value="1"/>
</dbReference>
<keyword evidence="1" id="KW-0862">Zinc</keyword>
<dbReference type="SMART" id="SM00355">
    <property type="entry name" value="ZnF_C2H2"/>
    <property type="match status" value="2"/>
</dbReference>
<name>A0AAE1S9Z3_9SOLA</name>
<dbReference type="Gene3D" id="3.30.160.60">
    <property type="entry name" value="Classic Zinc Finger"/>
    <property type="match status" value="1"/>
</dbReference>
<keyword evidence="5" id="KW-1185">Reference proteome</keyword>
<evidence type="ECO:0000313" key="4">
    <source>
        <dbReference type="EMBL" id="KAK4365151.1"/>
    </source>
</evidence>
<dbReference type="EMBL" id="JAVYJV010000008">
    <property type="protein sequence ID" value="KAK4365151.1"/>
    <property type="molecule type" value="Genomic_DNA"/>
</dbReference>
<dbReference type="GO" id="GO:0008270">
    <property type="term" value="F:zinc ion binding"/>
    <property type="evidence" value="ECO:0007669"/>
    <property type="project" value="UniProtKB-KW"/>
</dbReference>
<evidence type="ECO:0000256" key="2">
    <source>
        <dbReference type="SAM" id="MobiDB-lite"/>
    </source>
</evidence>
<evidence type="ECO:0000256" key="1">
    <source>
        <dbReference type="PROSITE-ProRule" id="PRU00042"/>
    </source>
</evidence>
<dbReference type="AlphaFoldDB" id="A0AAE1S9Z3"/>